<gene>
    <name evidence="3" type="ORF">GCM10009762_00280</name>
</gene>
<keyword evidence="1" id="KW-1133">Transmembrane helix</keyword>
<organism evidence="3 4">
    <name type="scientific">Dermacoccus barathri</name>
    <dbReference type="NCBI Taxonomy" id="322601"/>
    <lineage>
        <taxon>Bacteria</taxon>
        <taxon>Bacillati</taxon>
        <taxon>Actinomycetota</taxon>
        <taxon>Actinomycetes</taxon>
        <taxon>Micrococcales</taxon>
        <taxon>Dermacoccaceae</taxon>
        <taxon>Dermacoccus</taxon>
    </lineage>
</organism>
<evidence type="ECO:0000256" key="2">
    <source>
        <dbReference type="SAM" id="SignalP"/>
    </source>
</evidence>
<proteinExistence type="predicted"/>
<protein>
    <submittedName>
        <fullName evidence="3">Uncharacterized protein</fullName>
    </submittedName>
</protein>
<comment type="caution">
    <text evidence="3">The sequence shown here is derived from an EMBL/GenBank/DDBJ whole genome shotgun (WGS) entry which is preliminary data.</text>
</comment>
<keyword evidence="1" id="KW-0812">Transmembrane</keyword>
<keyword evidence="1" id="KW-0472">Membrane</keyword>
<keyword evidence="2" id="KW-0732">Signal</keyword>
<feature type="transmembrane region" description="Helical" evidence="1">
    <location>
        <begin position="76"/>
        <end position="96"/>
    </location>
</feature>
<evidence type="ECO:0000313" key="3">
    <source>
        <dbReference type="EMBL" id="GAA1529681.1"/>
    </source>
</evidence>
<reference evidence="3 4" key="1">
    <citation type="journal article" date="2019" name="Int. J. Syst. Evol. Microbiol.">
        <title>The Global Catalogue of Microorganisms (GCM) 10K type strain sequencing project: providing services to taxonomists for standard genome sequencing and annotation.</title>
        <authorList>
            <consortium name="The Broad Institute Genomics Platform"/>
            <consortium name="The Broad Institute Genome Sequencing Center for Infectious Disease"/>
            <person name="Wu L."/>
            <person name="Ma J."/>
        </authorList>
    </citation>
    <scope>NUCLEOTIDE SEQUENCE [LARGE SCALE GENOMIC DNA]</scope>
    <source>
        <strain evidence="3 4">JCM 14588</strain>
    </source>
</reference>
<evidence type="ECO:0000313" key="4">
    <source>
        <dbReference type="Proteomes" id="UP001501288"/>
    </source>
</evidence>
<dbReference type="Proteomes" id="UP001501288">
    <property type="component" value="Unassembled WGS sequence"/>
</dbReference>
<name>A0ABN2AXH8_9MICO</name>
<dbReference type="EMBL" id="BAAANV010000002">
    <property type="protein sequence ID" value="GAA1529681.1"/>
    <property type="molecule type" value="Genomic_DNA"/>
</dbReference>
<keyword evidence="4" id="KW-1185">Reference proteome</keyword>
<feature type="chain" id="PRO_5045193429" evidence="2">
    <location>
        <begin position="27"/>
        <end position="101"/>
    </location>
</feature>
<accession>A0ABN2AXH8</accession>
<evidence type="ECO:0000256" key="1">
    <source>
        <dbReference type="SAM" id="Phobius"/>
    </source>
</evidence>
<dbReference type="RefSeq" id="WP_193643540.1">
    <property type="nucleotide sequence ID" value="NZ_BAAANV010000002.1"/>
</dbReference>
<feature type="signal peptide" evidence="2">
    <location>
        <begin position="1"/>
        <end position="26"/>
    </location>
</feature>
<sequence>MTKSSRVPARRIAAASLLLTLMGAGAQVATASAEPAHAEPAGPVAVSTWAPTHGTPSAATAEDTAYLDGVLFDSTSAQIVLAASAAGALVMAARAATRKEG</sequence>